<dbReference type="Proteomes" id="UP000318616">
    <property type="component" value="Unassembled WGS sequence"/>
</dbReference>
<reference evidence="1 2" key="1">
    <citation type="submission" date="2019-01" db="EMBL/GenBank/DDBJ databases">
        <title>Coherence of Microcystis species and biogeography revealed through population genomics.</title>
        <authorList>
            <person name="Perez-Carrascal O.M."/>
            <person name="Terrat Y."/>
            <person name="Giani A."/>
            <person name="Fortin N."/>
            <person name="Tromas N."/>
            <person name="Shapiro B.J."/>
        </authorList>
    </citation>
    <scope>NUCLEOTIDE SEQUENCE [LARGE SCALE GENOMIC DNA]</scope>
    <source>
        <strain evidence="1">Mw_MB_S_20031200_S109D</strain>
    </source>
</reference>
<name>A0A552M766_9CHRO</name>
<dbReference type="EMBL" id="SFAP01000036">
    <property type="protein sequence ID" value="TRV28313.1"/>
    <property type="molecule type" value="Genomic_DNA"/>
</dbReference>
<protein>
    <submittedName>
        <fullName evidence="1">Uncharacterized protein</fullName>
    </submittedName>
</protein>
<organism evidence="1 2">
    <name type="scientific">Microcystis wesenbergii Mw_MB_S_20031200_S109D</name>
    <dbReference type="NCBI Taxonomy" id="2486241"/>
    <lineage>
        <taxon>Bacteria</taxon>
        <taxon>Bacillati</taxon>
        <taxon>Cyanobacteriota</taxon>
        <taxon>Cyanophyceae</taxon>
        <taxon>Oscillatoriophycideae</taxon>
        <taxon>Chroococcales</taxon>
        <taxon>Microcystaceae</taxon>
        <taxon>Microcystis</taxon>
    </lineage>
</organism>
<accession>A0A552M766</accession>
<evidence type="ECO:0000313" key="1">
    <source>
        <dbReference type="EMBL" id="TRV28313.1"/>
    </source>
</evidence>
<sequence length="221" mass="24415">MVDFSLTLSINSDDLKIIKAATLRITLAKLVNFEINVGESMAISSFTASLIWLVFEPFPYNNITWNEEYSIYCSSQFELTKGTVISKISQTDYPAIDASYYSFTSNGLFDGPFTDSNSPPSGAYKVNNNMPNTQYPALTFGLQQKASINGQNIPQSPLNASVVPSTYPITFAPSNIVYVWLQTPLSSGTVISKLPEKFTEVTFQDNPIKQLQYDSSTGSFI</sequence>
<proteinExistence type="predicted"/>
<gene>
    <name evidence="1" type="ORF">EWV88_03285</name>
</gene>
<comment type="caution">
    <text evidence="1">The sequence shown here is derived from an EMBL/GenBank/DDBJ whole genome shotgun (WGS) entry which is preliminary data.</text>
</comment>
<evidence type="ECO:0000313" key="2">
    <source>
        <dbReference type="Proteomes" id="UP000318616"/>
    </source>
</evidence>
<dbReference type="AlphaFoldDB" id="A0A552M766"/>